<sequence length="78" mass="8214">MPSGSISTRVVFNSECSNVSTRAMPRRPVCANVTDSPASNCAAPRVTIHSRGLLRAPIRVTVSTTLATSSVRVRANSS</sequence>
<organism evidence="1 2">
    <name type="scientific">Mycobacterium tuberculosis</name>
    <dbReference type="NCBI Taxonomy" id="1773"/>
    <lineage>
        <taxon>Bacteria</taxon>
        <taxon>Bacillati</taxon>
        <taxon>Actinomycetota</taxon>
        <taxon>Actinomycetes</taxon>
        <taxon>Mycobacteriales</taxon>
        <taxon>Mycobacteriaceae</taxon>
        <taxon>Mycobacterium</taxon>
        <taxon>Mycobacterium tuberculosis complex</taxon>
    </lineage>
</organism>
<comment type="caution">
    <text evidence="1">The sequence shown here is derived from an EMBL/GenBank/DDBJ whole genome shotgun (WGS) entry which is preliminary data.</text>
</comment>
<proteinExistence type="predicted"/>
<evidence type="ECO:0000313" key="2">
    <source>
        <dbReference type="Proteomes" id="UP000039021"/>
    </source>
</evidence>
<gene>
    <name evidence="1" type="ORF">ERS007739_00738</name>
</gene>
<accession>A0A916P718</accession>
<dbReference type="Proteomes" id="UP000039021">
    <property type="component" value="Unassembled WGS sequence"/>
</dbReference>
<name>A0A916P718_MYCTX</name>
<dbReference type="EMBL" id="CSBK01000232">
    <property type="protein sequence ID" value="COX13201.1"/>
    <property type="molecule type" value="Genomic_DNA"/>
</dbReference>
<evidence type="ECO:0000313" key="1">
    <source>
        <dbReference type="EMBL" id="COX13201.1"/>
    </source>
</evidence>
<protein>
    <submittedName>
        <fullName evidence="1">Uncharacterized protein</fullName>
    </submittedName>
</protein>
<reference evidence="2" key="1">
    <citation type="submission" date="2015-03" db="EMBL/GenBank/DDBJ databases">
        <authorList>
            <consortium name="Pathogen Informatics"/>
        </authorList>
    </citation>
    <scope>NUCLEOTIDE SEQUENCE [LARGE SCALE GENOMIC DNA]</scope>
    <source>
        <strain evidence="2">N09902308</strain>
    </source>
</reference>
<dbReference type="AlphaFoldDB" id="A0A916P718"/>